<name>A0ABP0BTC7_9PEZI</name>
<sequence length="70" mass="8100">MSIVSNYGRIPRPPKHPDTKDTEAAIDHAAKAFETFRHKTGRERSKLLRRWYDLMMENADGTLSRIVTNT</sequence>
<dbReference type="Proteomes" id="UP001642482">
    <property type="component" value="Unassembled WGS sequence"/>
</dbReference>
<evidence type="ECO:0000256" key="1">
    <source>
        <dbReference type="SAM" id="MobiDB-lite"/>
    </source>
</evidence>
<evidence type="ECO:0000313" key="3">
    <source>
        <dbReference type="EMBL" id="CAK7222863.1"/>
    </source>
</evidence>
<dbReference type="InterPro" id="IPR016162">
    <property type="entry name" value="Ald_DH_N"/>
</dbReference>
<dbReference type="InterPro" id="IPR016161">
    <property type="entry name" value="Ald_DH/histidinol_DH"/>
</dbReference>
<reference evidence="3 4" key="1">
    <citation type="submission" date="2024-01" db="EMBL/GenBank/DDBJ databases">
        <authorList>
            <person name="Allen C."/>
            <person name="Tagirdzhanova G."/>
        </authorList>
    </citation>
    <scope>NUCLEOTIDE SEQUENCE [LARGE SCALE GENOMIC DNA]</scope>
</reference>
<dbReference type="InterPro" id="IPR015590">
    <property type="entry name" value="Aldehyde_DH_dom"/>
</dbReference>
<evidence type="ECO:0000313" key="4">
    <source>
        <dbReference type="Proteomes" id="UP001642482"/>
    </source>
</evidence>
<dbReference type="EMBL" id="CAWUHD010000047">
    <property type="protein sequence ID" value="CAK7222863.1"/>
    <property type="molecule type" value="Genomic_DNA"/>
</dbReference>
<protein>
    <submittedName>
        <fullName evidence="3">Succinate semialdehyde dehydrogenase NADP+ linked</fullName>
    </submittedName>
</protein>
<dbReference type="Gene3D" id="3.40.605.10">
    <property type="entry name" value="Aldehyde Dehydrogenase, Chain A, domain 1"/>
    <property type="match status" value="1"/>
</dbReference>
<dbReference type="SUPFAM" id="SSF53720">
    <property type="entry name" value="ALDH-like"/>
    <property type="match status" value="1"/>
</dbReference>
<feature type="domain" description="Aldehyde dehydrogenase" evidence="2">
    <location>
        <begin position="18"/>
        <end position="61"/>
    </location>
</feature>
<dbReference type="Pfam" id="PF00171">
    <property type="entry name" value="Aldedh"/>
    <property type="match status" value="1"/>
</dbReference>
<comment type="caution">
    <text evidence="3">The sequence shown here is derived from an EMBL/GenBank/DDBJ whole genome shotgun (WGS) entry which is preliminary data.</text>
</comment>
<evidence type="ECO:0000259" key="2">
    <source>
        <dbReference type="Pfam" id="PF00171"/>
    </source>
</evidence>
<keyword evidence="4" id="KW-1185">Reference proteome</keyword>
<gene>
    <name evidence="3" type="primary">UGA2_3</name>
    <name evidence="3" type="ORF">SEUCBS140593_005046</name>
</gene>
<feature type="region of interest" description="Disordered" evidence="1">
    <location>
        <begin position="1"/>
        <end position="22"/>
    </location>
</feature>
<proteinExistence type="predicted"/>
<organism evidence="3 4">
    <name type="scientific">Sporothrix eucalyptigena</name>
    <dbReference type="NCBI Taxonomy" id="1812306"/>
    <lineage>
        <taxon>Eukaryota</taxon>
        <taxon>Fungi</taxon>
        <taxon>Dikarya</taxon>
        <taxon>Ascomycota</taxon>
        <taxon>Pezizomycotina</taxon>
        <taxon>Sordariomycetes</taxon>
        <taxon>Sordariomycetidae</taxon>
        <taxon>Ophiostomatales</taxon>
        <taxon>Ophiostomataceae</taxon>
        <taxon>Sporothrix</taxon>
    </lineage>
</organism>
<accession>A0ABP0BTC7</accession>